<feature type="transmembrane region" description="Helical" evidence="1">
    <location>
        <begin position="6"/>
        <end position="30"/>
    </location>
</feature>
<keyword evidence="5" id="KW-1185">Reference proteome</keyword>
<dbReference type="Pfam" id="PF13787">
    <property type="entry name" value="HXXEE"/>
    <property type="match status" value="1"/>
</dbReference>
<sequence>MSELVNLIWLLLVVFVFHDLEEIITVEGWLAQKREQVLRALPSWLQKFVEPSLAMNTAQFAVAVTCVFAVLAAAVVLAAATLPLGTYLPFFLVCLHVMFLHVFTHIGHTIALRTYTPGVVTAVVLVLPYSVYTYVRLFEAGVLTWPLVWSTLPFCLLAVPILYAAHWLGQAAGGLVSRG</sequence>
<dbReference type="EMBL" id="BJOD01000014">
    <property type="protein sequence ID" value="GED25590.1"/>
    <property type="molecule type" value="Genomic_DNA"/>
</dbReference>
<feature type="transmembrane region" description="Helical" evidence="1">
    <location>
        <begin position="86"/>
        <end position="103"/>
    </location>
</feature>
<protein>
    <submittedName>
        <fullName evidence="3">HXXEE domain-containing protein</fullName>
    </submittedName>
</protein>
<dbReference type="Proteomes" id="UP000276178">
    <property type="component" value="Unassembled WGS sequence"/>
</dbReference>
<organism evidence="3 4">
    <name type="scientific">Brevibacillus agri</name>
    <dbReference type="NCBI Taxonomy" id="51101"/>
    <lineage>
        <taxon>Bacteria</taxon>
        <taxon>Bacillati</taxon>
        <taxon>Bacillota</taxon>
        <taxon>Bacilli</taxon>
        <taxon>Bacillales</taxon>
        <taxon>Paenibacillaceae</taxon>
        <taxon>Brevibacillus</taxon>
    </lineage>
</organism>
<keyword evidence="1" id="KW-0472">Membrane</keyword>
<keyword evidence="1" id="KW-1133">Transmembrane helix</keyword>
<dbReference type="OrthoDB" id="5195477at2"/>
<dbReference type="RefSeq" id="WP_005836087.1">
    <property type="nucleotide sequence ID" value="NZ_BJOD01000014.1"/>
</dbReference>
<feature type="transmembrane region" description="Helical" evidence="1">
    <location>
        <begin position="115"/>
        <end position="135"/>
    </location>
</feature>
<dbReference type="AlphaFoldDB" id="A0A3M8AVY3"/>
<dbReference type="EMBL" id="RHHN01000035">
    <property type="protein sequence ID" value="RNB55374.1"/>
    <property type="molecule type" value="Genomic_DNA"/>
</dbReference>
<evidence type="ECO:0000313" key="2">
    <source>
        <dbReference type="EMBL" id="GED25590.1"/>
    </source>
</evidence>
<evidence type="ECO:0000313" key="4">
    <source>
        <dbReference type="Proteomes" id="UP000276178"/>
    </source>
</evidence>
<comment type="caution">
    <text evidence="3">The sequence shown here is derived from an EMBL/GenBank/DDBJ whole genome shotgun (WGS) entry which is preliminary data.</text>
</comment>
<feature type="transmembrane region" description="Helical" evidence="1">
    <location>
        <begin position="60"/>
        <end position="80"/>
    </location>
</feature>
<proteinExistence type="predicted"/>
<reference evidence="3 4" key="1">
    <citation type="submission" date="2018-10" db="EMBL/GenBank/DDBJ databases">
        <title>Phylogenomics of Brevibacillus.</title>
        <authorList>
            <person name="Dunlap C."/>
        </authorList>
    </citation>
    <scope>NUCLEOTIDE SEQUENCE [LARGE SCALE GENOMIC DNA]</scope>
    <source>
        <strain evidence="3 4">NRRL NRS 1219</strain>
    </source>
</reference>
<feature type="transmembrane region" description="Helical" evidence="1">
    <location>
        <begin position="147"/>
        <end position="168"/>
    </location>
</feature>
<evidence type="ECO:0000256" key="1">
    <source>
        <dbReference type="SAM" id="Phobius"/>
    </source>
</evidence>
<reference evidence="2 5" key="2">
    <citation type="submission" date="2019-06" db="EMBL/GenBank/DDBJ databases">
        <title>Whole genome shotgun sequence of Brevibacillus agri NBRC 15538.</title>
        <authorList>
            <person name="Hosoyama A."/>
            <person name="Uohara A."/>
            <person name="Ohji S."/>
            <person name="Ichikawa N."/>
        </authorList>
    </citation>
    <scope>NUCLEOTIDE SEQUENCE [LARGE SCALE GENOMIC DNA]</scope>
    <source>
        <strain evidence="2 5">NBRC 15538</strain>
    </source>
</reference>
<dbReference type="InterPro" id="IPR025671">
    <property type="entry name" value="HXXEE"/>
</dbReference>
<evidence type="ECO:0000313" key="5">
    <source>
        <dbReference type="Proteomes" id="UP000317180"/>
    </source>
</evidence>
<accession>A0A3M8AVY3</accession>
<keyword evidence="1" id="KW-0812">Transmembrane</keyword>
<gene>
    <name evidence="2" type="ORF">BAG01nite_16920</name>
    <name evidence="3" type="ORF">EB820_11610</name>
</gene>
<dbReference type="GeneID" id="82813019"/>
<dbReference type="Proteomes" id="UP000317180">
    <property type="component" value="Unassembled WGS sequence"/>
</dbReference>
<name>A0A3M8AVY3_9BACL</name>
<evidence type="ECO:0000313" key="3">
    <source>
        <dbReference type="EMBL" id="RNB55374.1"/>
    </source>
</evidence>